<organism evidence="4 5">
    <name type="scientific">Xylanibacter rodentium</name>
    <dbReference type="NCBI Taxonomy" id="2736289"/>
    <lineage>
        <taxon>Bacteria</taxon>
        <taxon>Pseudomonadati</taxon>
        <taxon>Bacteroidota</taxon>
        <taxon>Bacteroidia</taxon>
        <taxon>Bacteroidales</taxon>
        <taxon>Prevotellaceae</taxon>
        <taxon>Xylanibacter</taxon>
    </lineage>
</organism>
<protein>
    <submittedName>
        <fullName evidence="4">Hsp70 family protein</fullName>
    </submittedName>
</protein>
<evidence type="ECO:0000313" key="4">
    <source>
        <dbReference type="EMBL" id="NPE13399.1"/>
    </source>
</evidence>
<comment type="similarity">
    <text evidence="1">Belongs to the heat shock protein 70 family.</text>
</comment>
<dbReference type="EMBL" id="JABKKE010000004">
    <property type="protein sequence ID" value="NPE13399.1"/>
    <property type="molecule type" value="Genomic_DNA"/>
</dbReference>
<dbReference type="InterPro" id="IPR043129">
    <property type="entry name" value="ATPase_NBD"/>
</dbReference>
<keyword evidence="5" id="KW-1185">Reference proteome</keyword>
<dbReference type="GeneID" id="82156825"/>
<name>A0ABX2ASE1_9BACT</name>
<evidence type="ECO:0000256" key="3">
    <source>
        <dbReference type="ARBA" id="ARBA00022840"/>
    </source>
</evidence>
<evidence type="ECO:0000313" key="5">
    <source>
        <dbReference type="Proteomes" id="UP001193734"/>
    </source>
</evidence>
<dbReference type="Gene3D" id="3.30.420.40">
    <property type="match status" value="2"/>
</dbReference>
<comment type="caution">
    <text evidence="4">The sequence shown here is derived from an EMBL/GenBank/DDBJ whole genome shotgun (WGS) entry which is preliminary data.</text>
</comment>
<dbReference type="PANTHER" id="PTHR19375">
    <property type="entry name" value="HEAT SHOCK PROTEIN 70KDA"/>
    <property type="match status" value="1"/>
</dbReference>
<dbReference type="SUPFAM" id="SSF53067">
    <property type="entry name" value="Actin-like ATPase domain"/>
    <property type="match status" value="2"/>
</dbReference>
<accession>A0ABX2ASE1</accession>
<dbReference type="Pfam" id="PF00012">
    <property type="entry name" value="HSP70"/>
    <property type="match status" value="1"/>
</dbReference>
<dbReference type="Gene3D" id="3.90.640.10">
    <property type="entry name" value="Actin, Chain A, domain 4"/>
    <property type="match status" value="1"/>
</dbReference>
<dbReference type="InterPro" id="IPR018181">
    <property type="entry name" value="Heat_shock_70_CS"/>
</dbReference>
<dbReference type="Proteomes" id="UP001193734">
    <property type="component" value="Unassembled WGS sequence"/>
</dbReference>
<dbReference type="RefSeq" id="WP_172176535.1">
    <property type="nucleotide sequence ID" value="NZ_CASGIA010000021.1"/>
</dbReference>
<dbReference type="PROSITE" id="PS01036">
    <property type="entry name" value="HSP70_3"/>
    <property type="match status" value="1"/>
</dbReference>
<proteinExistence type="inferred from homology"/>
<dbReference type="InterPro" id="IPR013126">
    <property type="entry name" value="Hsp_70_fam"/>
</dbReference>
<evidence type="ECO:0000256" key="1">
    <source>
        <dbReference type="ARBA" id="ARBA00007381"/>
    </source>
</evidence>
<evidence type="ECO:0000256" key="2">
    <source>
        <dbReference type="ARBA" id="ARBA00022741"/>
    </source>
</evidence>
<keyword evidence="2" id="KW-0547">Nucleotide-binding</keyword>
<gene>
    <name evidence="4" type="ORF">HPS55_03510</name>
</gene>
<sequence>MSTLGIDFGTSFSTASYITSDGTPKAVKFPGHDTKMPSLVSYYNNQTIVGYTVTEYLKQISISGQDQLMEDFMKTTIKSIKTNLSVNGQRCGHSHREIVTTIIKHIKTESEKSCSPIIFDNLVLTHPAQFEEWKKDLIKTAAIAAGFNNVQLLPEPVSAAIGYLRCLGHSDLSKTKGLLVYDLGAGTFDVAYVTKQDGHFIVPFPPNGDAHCGGDNLDDALYELLINKARPIIGNGYHTEEKDLGLLFRCRGWKEMLSTLDKIPISIFSQDMSKEFKYDLTRDEFEQIAKPTIRRTINLTKAIADDVKNNRLPLDFILLIGGSSCIPFVEKSLKAAIPDIDIRTTGDADIAVALGASCYAISPIEINPEKEWCYCMYDGKKILRSYNFCIYCGKHNFIKTGKF</sequence>
<keyword evidence="3" id="KW-0067">ATP-binding</keyword>
<dbReference type="PRINTS" id="PR00301">
    <property type="entry name" value="HEATSHOCK70"/>
</dbReference>
<reference evidence="4 5" key="1">
    <citation type="submission" date="2020-05" db="EMBL/GenBank/DDBJ databases">
        <title>Distinct polysaccharide utilization as determinants for interspecies competition between intestinal Prevotella spp.</title>
        <authorList>
            <person name="Galvez E.J.C."/>
            <person name="Iljazovic A."/>
            <person name="Strowig T."/>
        </authorList>
    </citation>
    <scope>NUCLEOTIDE SEQUENCE [LARGE SCALE GENOMIC DNA]</scope>
    <source>
        <strain evidence="4 5">PROD</strain>
    </source>
</reference>